<evidence type="ECO:0000313" key="2">
    <source>
        <dbReference type="Proteomes" id="UP001218208"/>
    </source>
</evidence>
<name>A0AAI9BZA7_STEMA</name>
<dbReference type="AlphaFoldDB" id="A0AAI9BZA7"/>
<evidence type="ECO:0000313" key="1">
    <source>
        <dbReference type="EMBL" id="EKT4091264.1"/>
    </source>
</evidence>
<accession>A0AAI9BZA7</accession>
<comment type="caution">
    <text evidence="1">The sequence shown here is derived from an EMBL/GenBank/DDBJ whole genome shotgun (WGS) entry which is preliminary data.</text>
</comment>
<protein>
    <submittedName>
        <fullName evidence="1">Uncharacterized protein</fullName>
    </submittedName>
</protein>
<reference evidence="1" key="1">
    <citation type="submission" date="2022-07" db="EMBL/GenBank/DDBJ databases">
        <authorList>
            <consortium name="DAFM: The Division of Animal and Food Microbiology"/>
        </authorList>
    </citation>
    <scope>NUCLEOTIDE SEQUENCE</scope>
    <source>
        <strain evidence="1">19MO01SH01-2</strain>
    </source>
</reference>
<dbReference type="EMBL" id="ABLOJW010000003">
    <property type="protein sequence ID" value="EKT4091264.1"/>
    <property type="molecule type" value="Genomic_DNA"/>
</dbReference>
<dbReference type="Proteomes" id="UP001218208">
    <property type="component" value="Unassembled WGS sequence"/>
</dbReference>
<gene>
    <name evidence="1" type="ORF">QEG23_000744</name>
</gene>
<organism evidence="1 2">
    <name type="scientific">Stenotrophomonas maltophilia</name>
    <name type="common">Pseudomonas maltophilia</name>
    <name type="synonym">Xanthomonas maltophilia</name>
    <dbReference type="NCBI Taxonomy" id="40324"/>
    <lineage>
        <taxon>Bacteria</taxon>
        <taxon>Pseudomonadati</taxon>
        <taxon>Pseudomonadota</taxon>
        <taxon>Gammaproteobacteria</taxon>
        <taxon>Lysobacterales</taxon>
        <taxon>Lysobacteraceae</taxon>
        <taxon>Stenotrophomonas</taxon>
        <taxon>Stenotrophomonas maltophilia group</taxon>
    </lineage>
</organism>
<sequence>MTVASPGAVVLARIARSTFPLTGPAGAEFMLWGDDPLTAIIGLCNAAAPLSSELGASNGVGWKLHTGQVVRNGVVIASGLPIPLKGEALGVRVLPGTPAQAQFYRDGQQVASVDVSAGGPYYFAVSIAATKARGLRCVVNAGQWQGLSPAALTGWAQAADPIPTIRVASEDYMSSASDSPANTAFAGIIATEGLSTISAVSFWMWGNESRAGSAQVRVQDAAGVLDAAALSAIRDVPVTVRQVEQGQSMAGAVPVARYVLDRIEVEDDSYKRLTFKDAHSDLDEPLSRAVFLPTHGESIAWQPQPVVIGLVRSVPATAVNSDGSLQWICDSRLQSVMSVRDRAVELVAGTGYSLVAGGQQLSLQSPPLGPLTADVSTIGADRPATLQQALSDVFGRIGKAAWQSADALAIDQATGYAGVGYFADGNSTPREALAAILGSYCADWWQDGDGVLRLARLIDPESVADASLAFELDLVELAAPLVVMPDLAPGLTRRMGYRPNAIVLADGDMATGLDQVPPSIRKELSASHRGQVYATGDLPACYQHAEAAPAVESCFDSRVDAQAEIDRVVKLYAVPRNFYAGRMTARPDLQLRPGQVGRIRYPRYGLAAGRKVIVTAVTSNPITGEQTLKFWGA</sequence>
<proteinExistence type="predicted"/>